<organism evidence="1">
    <name type="scientific">Anguilla anguilla</name>
    <name type="common">European freshwater eel</name>
    <name type="synonym">Muraena anguilla</name>
    <dbReference type="NCBI Taxonomy" id="7936"/>
    <lineage>
        <taxon>Eukaryota</taxon>
        <taxon>Metazoa</taxon>
        <taxon>Chordata</taxon>
        <taxon>Craniata</taxon>
        <taxon>Vertebrata</taxon>
        <taxon>Euteleostomi</taxon>
        <taxon>Actinopterygii</taxon>
        <taxon>Neopterygii</taxon>
        <taxon>Teleostei</taxon>
        <taxon>Anguilliformes</taxon>
        <taxon>Anguillidae</taxon>
        <taxon>Anguilla</taxon>
    </lineage>
</organism>
<protein>
    <submittedName>
        <fullName evidence="1">Uncharacterized protein</fullName>
    </submittedName>
</protein>
<reference evidence="1" key="2">
    <citation type="journal article" date="2015" name="Fish Shellfish Immunol.">
        <title>Early steps in the European eel (Anguilla anguilla)-Vibrio vulnificus interaction in the gills: Role of the RtxA13 toxin.</title>
        <authorList>
            <person name="Callol A."/>
            <person name="Pajuelo D."/>
            <person name="Ebbesson L."/>
            <person name="Teles M."/>
            <person name="MacKenzie S."/>
            <person name="Amaro C."/>
        </authorList>
    </citation>
    <scope>NUCLEOTIDE SEQUENCE</scope>
</reference>
<dbReference type="AlphaFoldDB" id="A0A0E9VEW5"/>
<proteinExistence type="predicted"/>
<accession>A0A0E9VEW5</accession>
<sequence>MLCLFKGKLVLHYAKILKMFTFRLHTHRSKKYITNVQNLHT</sequence>
<reference evidence="1" key="1">
    <citation type="submission" date="2014-11" db="EMBL/GenBank/DDBJ databases">
        <authorList>
            <person name="Amaro Gonzalez C."/>
        </authorList>
    </citation>
    <scope>NUCLEOTIDE SEQUENCE</scope>
</reference>
<evidence type="ECO:0000313" key="1">
    <source>
        <dbReference type="EMBL" id="JAH76546.1"/>
    </source>
</evidence>
<name>A0A0E9VEW5_ANGAN</name>
<dbReference type="EMBL" id="GBXM01032031">
    <property type="protein sequence ID" value="JAH76546.1"/>
    <property type="molecule type" value="Transcribed_RNA"/>
</dbReference>